<comment type="pathway">
    <text evidence="4">Amino-acid biosynthesis; L-methionine biosynthesis via salvage pathway; L-methionine from S-methyl-5-thio-alpha-D-ribose 1-phosphate: step 3/6.</text>
</comment>
<dbReference type="InterPro" id="IPR036412">
    <property type="entry name" value="HAD-like_sf"/>
</dbReference>
<comment type="caution">
    <text evidence="5">The sequence shown here is derived from an EMBL/GenBank/DDBJ whole genome shotgun (WGS) entry which is preliminary data.</text>
</comment>
<reference evidence="5 6" key="1">
    <citation type="journal article" date="2019" name="Int. J. Syst. Evol. Microbiol.">
        <title>The Global Catalogue of Microorganisms (GCM) 10K type strain sequencing project: providing services to taxonomists for standard genome sequencing and annotation.</title>
        <authorList>
            <consortium name="The Broad Institute Genomics Platform"/>
            <consortium name="The Broad Institute Genome Sequencing Center for Infectious Disease"/>
            <person name="Wu L."/>
            <person name="Ma J."/>
        </authorList>
    </citation>
    <scope>NUCLEOTIDE SEQUENCE [LARGE SCALE GENOMIC DNA]</scope>
    <source>
        <strain evidence="5 6">JCM 15134</strain>
    </source>
</reference>
<comment type="subunit">
    <text evidence="4">Monomer.</text>
</comment>
<comment type="catalytic activity">
    <reaction evidence="4">
        <text>5-methylsulfanyl-2,3-dioxopentyl phosphate + H2O = 1,2-dihydroxy-5-(methylsulfanyl)pent-1-en-3-one + phosphate</text>
        <dbReference type="Rhea" id="RHEA:21700"/>
        <dbReference type="ChEBI" id="CHEBI:15377"/>
        <dbReference type="ChEBI" id="CHEBI:43474"/>
        <dbReference type="ChEBI" id="CHEBI:49252"/>
        <dbReference type="ChEBI" id="CHEBI:58828"/>
        <dbReference type="EC" id="3.1.3.77"/>
    </reaction>
</comment>
<keyword evidence="4" id="KW-0479">Metal-binding</keyword>
<dbReference type="Gene3D" id="3.40.50.1000">
    <property type="entry name" value="HAD superfamily/HAD-like"/>
    <property type="match status" value="1"/>
</dbReference>
<dbReference type="SFLD" id="SFLDF00044">
    <property type="entry name" value="enolase-phosphatase"/>
    <property type="match status" value="1"/>
</dbReference>
<proteinExistence type="inferred from homology"/>
<dbReference type="InterPro" id="IPR023943">
    <property type="entry name" value="Enolase-ppase_E1"/>
</dbReference>
<keyword evidence="4" id="KW-0460">Magnesium</keyword>
<dbReference type="InterPro" id="IPR023214">
    <property type="entry name" value="HAD_sf"/>
</dbReference>
<gene>
    <name evidence="4 5" type="primary">mtnC</name>
    <name evidence="5" type="ORF">GCM10009104_12850</name>
</gene>
<name>A0ABN1I4F6_9GAMM</name>
<dbReference type="Pfam" id="PF00702">
    <property type="entry name" value="Hydrolase"/>
    <property type="match status" value="1"/>
</dbReference>
<comment type="similarity">
    <text evidence="4">Belongs to the HAD-like hydrolase superfamily. MasA/MtnC family.</text>
</comment>
<evidence type="ECO:0000256" key="1">
    <source>
        <dbReference type="ARBA" id="ARBA00022605"/>
    </source>
</evidence>
<dbReference type="EMBL" id="BAAAET010000002">
    <property type="protein sequence ID" value="GAA0688170.1"/>
    <property type="molecule type" value="Genomic_DNA"/>
</dbReference>
<accession>A0ABN1I4F6</accession>
<dbReference type="SFLD" id="SFLDG01129">
    <property type="entry name" value="C1.5:_HAD__Beta-PGM__Phosphata"/>
    <property type="match status" value="1"/>
</dbReference>
<dbReference type="PANTHER" id="PTHR20371:SF1">
    <property type="entry name" value="ENOLASE-PHOSPHATASE E1"/>
    <property type="match status" value="1"/>
</dbReference>
<evidence type="ECO:0000313" key="5">
    <source>
        <dbReference type="EMBL" id="GAA0688170.1"/>
    </source>
</evidence>
<keyword evidence="1 4" id="KW-0028">Amino-acid biosynthesis</keyword>
<dbReference type="HAMAP" id="MF_01681">
    <property type="entry name" value="Salvage_MtnC"/>
    <property type="match status" value="1"/>
</dbReference>
<evidence type="ECO:0000256" key="2">
    <source>
        <dbReference type="ARBA" id="ARBA00022801"/>
    </source>
</evidence>
<comment type="pathway">
    <text evidence="4">Amino-acid biosynthesis; L-methionine biosynthesis via salvage pathway; L-methionine from S-methyl-5-thio-alpha-D-ribose 1-phosphate: step 4/6.</text>
</comment>
<comment type="function">
    <text evidence="4">Bifunctional enzyme that catalyzes the enolization of 2,3-diketo-5-methylthiopentyl-1-phosphate (DK-MTP-1-P) into the intermediate 2-hydroxy-3-keto-5-methylthiopentenyl-1-phosphate (HK-MTPenyl-1-P), which is then dephosphorylated to form the acireductone 1,2-dihydroxy-3-keto-5-methylthiopentene (DHK-MTPene).</text>
</comment>
<dbReference type="SFLD" id="SFLDG01133">
    <property type="entry name" value="C1.5.4:_Enolase-phosphatase_Li"/>
    <property type="match status" value="1"/>
</dbReference>
<evidence type="ECO:0000256" key="4">
    <source>
        <dbReference type="HAMAP-Rule" id="MF_01681"/>
    </source>
</evidence>
<comment type="cofactor">
    <cofactor evidence="4">
        <name>Mg(2+)</name>
        <dbReference type="ChEBI" id="CHEBI:18420"/>
    </cofactor>
    <text evidence="4">Binds 1 Mg(2+) ion per subunit.</text>
</comment>
<dbReference type="Gene3D" id="1.10.720.60">
    <property type="match status" value="1"/>
</dbReference>
<dbReference type="SFLD" id="SFLDS00003">
    <property type="entry name" value="Haloacid_Dehalogenase"/>
    <property type="match status" value="1"/>
</dbReference>
<protein>
    <recommendedName>
        <fullName evidence="4">Enolase-phosphatase E1</fullName>
        <ecNumber evidence="4">3.1.3.77</ecNumber>
    </recommendedName>
    <alternativeName>
        <fullName evidence="4">2,3-diketo-5-methylthio-1-phosphopentane phosphatase</fullName>
    </alternativeName>
</protein>
<organism evidence="5 6">
    <name type="scientific">Marinobacterium maritimum</name>
    <dbReference type="NCBI Taxonomy" id="500162"/>
    <lineage>
        <taxon>Bacteria</taxon>
        <taxon>Pseudomonadati</taxon>
        <taxon>Pseudomonadota</taxon>
        <taxon>Gammaproteobacteria</taxon>
        <taxon>Oceanospirillales</taxon>
        <taxon>Oceanospirillaceae</taxon>
        <taxon>Marinobacterium</taxon>
    </lineage>
</organism>
<sequence>MSTTMTTFNGINAILTDIEGTTTDIDFVHKTLFPYARERMADFIHSHPNEPAVAEAAQALGVASDDLDAIASGLIGWIDQDKKETALKALQGLIWVQGYEQGDFTGHLYPDAYAGLKRWHDSGKQLHIFSSGSVKAQKLLYGYSDFGDLTPLFSGYFDTTTGAKREAVAYERIIAAIDLPASDILFLSDVVQELDAAADAGMQTCLLVRGERPEGAERHSAVENFDQIELD</sequence>
<evidence type="ECO:0000256" key="3">
    <source>
        <dbReference type="ARBA" id="ARBA00023167"/>
    </source>
</evidence>
<keyword evidence="2 4" id="KW-0378">Hydrolase</keyword>
<evidence type="ECO:0000313" key="6">
    <source>
        <dbReference type="Proteomes" id="UP001499915"/>
    </source>
</evidence>
<keyword evidence="6" id="KW-1185">Reference proteome</keyword>
<dbReference type="RefSeq" id="WP_343804062.1">
    <property type="nucleotide sequence ID" value="NZ_BAAAET010000002.1"/>
</dbReference>
<dbReference type="SUPFAM" id="SSF56784">
    <property type="entry name" value="HAD-like"/>
    <property type="match status" value="1"/>
</dbReference>
<dbReference type="Proteomes" id="UP001499915">
    <property type="component" value="Unassembled WGS sequence"/>
</dbReference>
<dbReference type="CDD" id="cd01629">
    <property type="entry name" value="HAD_EP"/>
    <property type="match status" value="1"/>
</dbReference>
<keyword evidence="3 4" id="KW-0486">Methionine biosynthesis</keyword>
<dbReference type="NCBIfam" id="TIGR01691">
    <property type="entry name" value="enolase-ppase"/>
    <property type="match status" value="1"/>
</dbReference>
<dbReference type="EC" id="3.1.3.77" evidence="4"/>
<dbReference type="PANTHER" id="PTHR20371">
    <property type="entry name" value="ENOLASE-PHOSPHATASE E1"/>
    <property type="match status" value="1"/>
</dbReference>